<evidence type="ECO:0000256" key="2">
    <source>
        <dbReference type="SAM" id="MobiDB-lite"/>
    </source>
</evidence>
<evidence type="ECO:0000313" key="5">
    <source>
        <dbReference type="Proteomes" id="UP000324632"/>
    </source>
</evidence>
<reference evidence="4 5" key="1">
    <citation type="journal article" date="2019" name="Mol. Ecol. Resour.">
        <title>Chromosome-level genome assembly of Triplophysa tibetana, a fish adapted to the harsh high-altitude environment of the Tibetan Plateau.</title>
        <authorList>
            <person name="Yang X."/>
            <person name="Liu H."/>
            <person name="Ma Z."/>
            <person name="Zou Y."/>
            <person name="Zou M."/>
            <person name="Mao Y."/>
            <person name="Li X."/>
            <person name="Wang H."/>
            <person name="Chen T."/>
            <person name="Wang W."/>
            <person name="Yang R."/>
        </authorList>
    </citation>
    <scope>NUCLEOTIDE SEQUENCE [LARGE SCALE GENOMIC DNA]</scope>
    <source>
        <strain evidence="4">TTIB1903HZAU</strain>
        <tissue evidence="4">Muscle</tissue>
    </source>
</reference>
<dbReference type="InterPro" id="IPR000863">
    <property type="entry name" value="Sulfotransferase_dom"/>
</dbReference>
<dbReference type="Proteomes" id="UP000324632">
    <property type="component" value="Chromosome 1"/>
</dbReference>
<accession>A0A5A9PT47</accession>
<protein>
    <recommendedName>
        <fullName evidence="1">Sulfotransferase</fullName>
        <ecNumber evidence="1">2.8.2.-</ecNumber>
    </recommendedName>
</protein>
<dbReference type="PANTHER" id="PTHR15723:SF0">
    <property type="entry name" value="CARBOHYDRATE SULFOTRANSFERASE 15"/>
    <property type="match status" value="1"/>
</dbReference>
<evidence type="ECO:0000259" key="3">
    <source>
        <dbReference type="Pfam" id="PF00685"/>
    </source>
</evidence>
<feature type="domain" description="Sulfotransferase" evidence="3">
    <location>
        <begin position="18"/>
        <end position="95"/>
    </location>
</feature>
<dbReference type="Pfam" id="PF00685">
    <property type="entry name" value="Sulfotransfer_1"/>
    <property type="match status" value="1"/>
</dbReference>
<dbReference type="InterPro" id="IPR027417">
    <property type="entry name" value="P-loop_NTPase"/>
</dbReference>
<dbReference type="Gene3D" id="3.40.50.300">
    <property type="entry name" value="P-loop containing nucleotide triphosphate hydrolases"/>
    <property type="match status" value="1"/>
</dbReference>
<dbReference type="GO" id="GO:0050659">
    <property type="term" value="F:N-acetylgalactosamine 4-sulfate 6-O-sulfotransferase activity"/>
    <property type="evidence" value="ECO:0007669"/>
    <property type="project" value="TreeGrafter"/>
</dbReference>
<keyword evidence="1 4" id="KW-0808">Transferase</keyword>
<name>A0A5A9PT47_9TELE</name>
<dbReference type="AlphaFoldDB" id="A0A5A9PT47"/>
<dbReference type="GO" id="GO:0019319">
    <property type="term" value="P:hexose biosynthetic process"/>
    <property type="evidence" value="ECO:0007669"/>
    <property type="project" value="TreeGrafter"/>
</dbReference>
<sequence length="140" mass="16484">MMFNGCVQHSSLRSCVYNRTLYNTMRVRLQVGLYVVYIVDWLSVFSSDQLLVLRLEDHAVNTTHSMHRIFSFLQLGALSEEKEREMISRPSSNSRRQSDRNIGPMRPVTQQLLHDFYSPFNQKLSEVLQDQSFLWNHRSS</sequence>
<dbReference type="EC" id="2.8.2.-" evidence="1"/>
<comment type="caution">
    <text evidence="4">The sequence shown here is derived from an EMBL/GenBank/DDBJ whole genome shotgun (WGS) entry which is preliminary data.</text>
</comment>
<dbReference type="PANTHER" id="PTHR15723">
    <property type="entry name" value="CARBOHYDRATE SULFOTRANSFERASE 15"/>
    <property type="match status" value="1"/>
</dbReference>
<evidence type="ECO:0000313" key="4">
    <source>
        <dbReference type="EMBL" id="KAA0724812.1"/>
    </source>
</evidence>
<keyword evidence="5" id="KW-1185">Reference proteome</keyword>
<dbReference type="InterPro" id="IPR052654">
    <property type="entry name" value="CS_Sulfotransferase"/>
</dbReference>
<organism evidence="4 5">
    <name type="scientific">Triplophysa tibetana</name>
    <dbReference type="NCBI Taxonomy" id="1572043"/>
    <lineage>
        <taxon>Eukaryota</taxon>
        <taxon>Metazoa</taxon>
        <taxon>Chordata</taxon>
        <taxon>Craniata</taxon>
        <taxon>Vertebrata</taxon>
        <taxon>Euteleostomi</taxon>
        <taxon>Actinopterygii</taxon>
        <taxon>Neopterygii</taxon>
        <taxon>Teleostei</taxon>
        <taxon>Ostariophysi</taxon>
        <taxon>Cypriniformes</taxon>
        <taxon>Nemacheilidae</taxon>
        <taxon>Triplophysa</taxon>
    </lineage>
</organism>
<feature type="region of interest" description="Disordered" evidence="2">
    <location>
        <begin position="81"/>
        <end position="104"/>
    </location>
</feature>
<dbReference type="SUPFAM" id="SSF52540">
    <property type="entry name" value="P-loop containing nucleoside triphosphate hydrolases"/>
    <property type="match status" value="1"/>
</dbReference>
<dbReference type="EMBL" id="SOYY01000001">
    <property type="protein sequence ID" value="KAA0724812.1"/>
    <property type="molecule type" value="Genomic_DNA"/>
</dbReference>
<proteinExistence type="inferred from homology"/>
<gene>
    <name evidence="4" type="ORF">E1301_Tti021770</name>
</gene>
<comment type="similarity">
    <text evidence="1">Belongs to the sulfotransferase 1 family.</text>
</comment>
<evidence type="ECO:0000256" key="1">
    <source>
        <dbReference type="RuleBase" id="RU361155"/>
    </source>
</evidence>